<reference evidence="9 10" key="1">
    <citation type="submission" date="2015-04" db="EMBL/GenBank/DDBJ databases">
        <title>Complete Sequence for the Genome of the Thioalkalivibrio versutus D301.</title>
        <authorList>
            <person name="Mu T."/>
            <person name="Zhou J."/>
            <person name="Xu X."/>
        </authorList>
    </citation>
    <scope>NUCLEOTIDE SEQUENCE [LARGE SCALE GENOMIC DNA]</scope>
    <source>
        <strain evidence="9 10">D301</strain>
    </source>
</reference>
<comment type="subcellular location">
    <subcellularLocation>
        <location evidence="6">Cell inner membrane</location>
        <topology evidence="6">Multi-pass membrane protein</topology>
    </subcellularLocation>
    <subcellularLocation>
        <location evidence="1">Cell membrane</location>
        <topology evidence="1">Multi-pass membrane protein</topology>
    </subcellularLocation>
</comment>
<dbReference type="Gene3D" id="3.30.70.100">
    <property type="match status" value="1"/>
</dbReference>
<feature type="region of interest" description="Disordered" evidence="7">
    <location>
        <begin position="385"/>
        <end position="428"/>
    </location>
</feature>
<protein>
    <recommendedName>
        <fullName evidence="6">Small-conductance mechanosensitive channel</fullName>
    </recommendedName>
</protein>
<dbReference type="InterPro" id="IPR011066">
    <property type="entry name" value="MscS_channel_C_sf"/>
</dbReference>
<keyword evidence="6" id="KW-0997">Cell inner membrane</keyword>
<keyword evidence="6" id="KW-0406">Ion transport</keyword>
<evidence type="ECO:0000256" key="5">
    <source>
        <dbReference type="ARBA" id="ARBA00023136"/>
    </source>
</evidence>
<dbReference type="Gene3D" id="2.30.30.60">
    <property type="match status" value="1"/>
</dbReference>
<dbReference type="PANTHER" id="PTHR30221:SF1">
    <property type="entry name" value="SMALL-CONDUCTANCE MECHANOSENSITIVE CHANNEL"/>
    <property type="match status" value="1"/>
</dbReference>
<evidence type="ECO:0000256" key="1">
    <source>
        <dbReference type="ARBA" id="ARBA00004651"/>
    </source>
</evidence>
<name>A0A0G3G4L1_9GAMM</name>
<feature type="domain" description="BON" evidence="8">
    <location>
        <begin position="38"/>
        <end position="104"/>
    </location>
</feature>
<dbReference type="Pfam" id="PF04972">
    <property type="entry name" value="BON"/>
    <property type="match status" value="1"/>
</dbReference>
<feature type="transmembrane region" description="Helical" evidence="6">
    <location>
        <begin position="194"/>
        <end position="213"/>
    </location>
</feature>
<dbReference type="AlphaFoldDB" id="A0A0G3G4L1"/>
<keyword evidence="3 6" id="KW-0812">Transmembrane</keyword>
<dbReference type="KEGG" id="tvr:TVD_03280"/>
<evidence type="ECO:0000313" key="10">
    <source>
        <dbReference type="Proteomes" id="UP000064201"/>
    </source>
</evidence>
<dbReference type="InterPro" id="IPR006685">
    <property type="entry name" value="MscS_channel_2nd"/>
</dbReference>
<evidence type="ECO:0000259" key="8">
    <source>
        <dbReference type="PROSITE" id="PS50914"/>
    </source>
</evidence>
<sequence>MALPGWVIAAEPPLVLTPLESEERLEAPASVGIVPEASDEAIAARLERILVATGWYEQPAVTVDEGVAFLYGQARRQNHRQWAGDLARSTQDVVAVVNHLELIEPSIWDLSPALSGLNELGRTVLRSLPYVLFSLLLLALAWSLGVLVTRLLRWTTKTSKRNNLLKDVVARGGGVLVFVAGLYSVFHVAGLTNVALAVLGGTGLAGIALGIAFRDITENFLASIFLSAQNPFRTGDLIEVGGTRGFVQSMTIRATVLMTLDGNHVQVPNATIYKSDITNFSANPNDRMEFGVMIGLNDSITDTQAIGLAVLAGHPAVLENPEPWVVAEEIRNAAVLIKLSFWFDSRKTNGQQLRSALIRLTKRALMEAGMTIQAEQRQYVEPIADGPAEESGAAMTVSEAETRPEGEVIRNQAALAPMPEKGENLLDQ</sequence>
<dbReference type="GO" id="GO:0005886">
    <property type="term" value="C:plasma membrane"/>
    <property type="evidence" value="ECO:0007669"/>
    <property type="project" value="UniProtKB-SubCell"/>
</dbReference>
<dbReference type="Pfam" id="PF00924">
    <property type="entry name" value="MS_channel_2nd"/>
    <property type="match status" value="1"/>
</dbReference>
<dbReference type="InterPro" id="IPR007055">
    <property type="entry name" value="BON_dom"/>
</dbReference>
<dbReference type="Proteomes" id="UP000064201">
    <property type="component" value="Chromosome"/>
</dbReference>
<comment type="caution">
    <text evidence="6">Lacks conserved residue(s) required for the propagation of feature annotation.</text>
</comment>
<evidence type="ECO:0000256" key="3">
    <source>
        <dbReference type="ARBA" id="ARBA00022692"/>
    </source>
</evidence>
<dbReference type="RefSeq" id="WP_047250799.1">
    <property type="nucleotide sequence ID" value="NZ_CP011367.1"/>
</dbReference>
<dbReference type="STRING" id="106634.TVD_03280"/>
<dbReference type="PROSITE" id="PS50914">
    <property type="entry name" value="BON"/>
    <property type="match status" value="1"/>
</dbReference>
<comment type="function">
    <text evidence="6">Mechanosensitive channel that participates in the regulation of osmotic pressure changes within the cell, opening in response to stretch forces in the membrane lipid bilayer, without the need for other proteins. Contributes to normal resistance to hypoosmotic shock. Forms an ion channel of 1.0 nanosiemens conductance with a slight preference for anions.</text>
</comment>
<comment type="similarity">
    <text evidence="6">Belongs to the MscS (TC 1.A.23) family.</text>
</comment>
<keyword evidence="5 6" id="KW-0472">Membrane</keyword>
<keyword evidence="4 6" id="KW-1133">Transmembrane helix</keyword>
<evidence type="ECO:0000256" key="4">
    <source>
        <dbReference type="ARBA" id="ARBA00022989"/>
    </source>
</evidence>
<dbReference type="PANTHER" id="PTHR30221">
    <property type="entry name" value="SMALL-CONDUCTANCE MECHANOSENSITIVE CHANNEL"/>
    <property type="match status" value="1"/>
</dbReference>
<feature type="transmembrane region" description="Helical" evidence="6">
    <location>
        <begin position="168"/>
        <end position="188"/>
    </location>
</feature>
<dbReference type="PATRIC" id="fig|106634.4.peg.669"/>
<proteinExistence type="inferred from homology"/>
<dbReference type="OrthoDB" id="9793781at2"/>
<dbReference type="SUPFAM" id="SSF50182">
    <property type="entry name" value="Sm-like ribonucleoproteins"/>
    <property type="match status" value="1"/>
</dbReference>
<keyword evidence="10" id="KW-1185">Reference proteome</keyword>
<evidence type="ECO:0000256" key="7">
    <source>
        <dbReference type="SAM" id="MobiDB-lite"/>
    </source>
</evidence>
<organism evidence="9 10">
    <name type="scientific">Thioalkalivibrio versutus</name>
    <dbReference type="NCBI Taxonomy" id="106634"/>
    <lineage>
        <taxon>Bacteria</taxon>
        <taxon>Pseudomonadati</taxon>
        <taxon>Pseudomonadota</taxon>
        <taxon>Gammaproteobacteria</taxon>
        <taxon>Chromatiales</taxon>
        <taxon>Ectothiorhodospiraceae</taxon>
        <taxon>Thioalkalivibrio</taxon>
    </lineage>
</organism>
<dbReference type="InterPro" id="IPR010920">
    <property type="entry name" value="LSM_dom_sf"/>
</dbReference>
<dbReference type="SUPFAM" id="SSF82689">
    <property type="entry name" value="Mechanosensitive channel protein MscS (YggB), C-terminal domain"/>
    <property type="match status" value="1"/>
</dbReference>
<evidence type="ECO:0000256" key="2">
    <source>
        <dbReference type="ARBA" id="ARBA00022475"/>
    </source>
</evidence>
<dbReference type="InterPro" id="IPR023408">
    <property type="entry name" value="MscS_beta-dom_sf"/>
</dbReference>
<dbReference type="InterPro" id="IPR045275">
    <property type="entry name" value="MscS_archaea/bacteria_type"/>
</dbReference>
<evidence type="ECO:0000313" key="9">
    <source>
        <dbReference type="EMBL" id="AKJ94452.1"/>
    </source>
</evidence>
<feature type="transmembrane region" description="Helical" evidence="6">
    <location>
        <begin position="128"/>
        <end position="148"/>
    </location>
</feature>
<dbReference type="GO" id="GO:0008381">
    <property type="term" value="F:mechanosensitive monoatomic ion channel activity"/>
    <property type="evidence" value="ECO:0007669"/>
    <property type="project" value="InterPro"/>
</dbReference>
<gene>
    <name evidence="9" type="ORF">TVD_03280</name>
</gene>
<accession>A0A0G3G4L1</accession>
<comment type="subunit">
    <text evidence="6">Homoheptamer.</text>
</comment>
<evidence type="ECO:0000256" key="6">
    <source>
        <dbReference type="RuleBase" id="RU369025"/>
    </source>
</evidence>
<keyword evidence="6" id="KW-0813">Transport</keyword>
<dbReference type="EMBL" id="CP011367">
    <property type="protein sequence ID" value="AKJ94452.1"/>
    <property type="molecule type" value="Genomic_DNA"/>
</dbReference>
<dbReference type="Gene3D" id="1.10.287.1260">
    <property type="match status" value="1"/>
</dbReference>
<keyword evidence="2" id="KW-1003">Cell membrane</keyword>
<keyword evidence="6" id="KW-0407">Ion channel</keyword>